<accession>A0A5C8M0H1</accession>
<dbReference type="RefSeq" id="WP_147903263.1">
    <property type="nucleotide sequence ID" value="NZ_BAAAGC010000017.1"/>
</dbReference>
<organism evidence="3 4">
    <name type="scientific">Rheinheimera tangshanensis</name>
    <dbReference type="NCBI Taxonomy" id="400153"/>
    <lineage>
        <taxon>Bacteria</taxon>
        <taxon>Pseudomonadati</taxon>
        <taxon>Pseudomonadota</taxon>
        <taxon>Gammaproteobacteria</taxon>
        <taxon>Chromatiales</taxon>
        <taxon>Chromatiaceae</taxon>
        <taxon>Rheinheimera</taxon>
    </lineage>
</organism>
<sequence>MAYSVQMMRVESHGDREVIVRDQNGLPPIDINMYVIRFRSRSESYRKSIAYAITKLYLWAEQRELDITERMRSGEFLTFIEIESLREFMRLRFNAKSNAPQTIELAKHTFVSADTYRRRCERVINYLRFLGHVFAGQRKRSDPYVKNMNTFITQCGQILKEPKGLKYARQRYGLSEAAVKKLLWWLDPENPSNPFQKRIRLRNQLIVHMLLLTGIRDGELLSLRPDALIRKPYGYALKVTQNTTLDLDPRLEPPQVKTYSRDIPVSDKTAELIDTYIRGERKQRGKSAAKAAPYLFLNSNLTPKPMTIRVLTHICDRIKKVDPETFKELHPYLFRHTFNDLLVLTSDLSVDSEEFKNLQRELCGWARNSEQGKIYTKRSREILASECLKKMESQFIV</sequence>
<dbReference type="GO" id="GO:0003677">
    <property type="term" value="F:DNA binding"/>
    <property type="evidence" value="ECO:0007669"/>
    <property type="project" value="InterPro"/>
</dbReference>
<dbReference type="CDD" id="cd00397">
    <property type="entry name" value="DNA_BRE_C"/>
    <property type="match status" value="1"/>
</dbReference>
<name>A0A5C8M0H1_9GAMM</name>
<dbReference type="AlphaFoldDB" id="A0A5C8M0H1"/>
<dbReference type="Gene3D" id="1.10.443.10">
    <property type="entry name" value="Intergrase catalytic core"/>
    <property type="match status" value="1"/>
</dbReference>
<dbReference type="GO" id="GO:0006310">
    <property type="term" value="P:DNA recombination"/>
    <property type="evidence" value="ECO:0007669"/>
    <property type="project" value="UniProtKB-KW"/>
</dbReference>
<comment type="caution">
    <text evidence="3">The sequence shown here is derived from an EMBL/GenBank/DDBJ whole genome shotgun (WGS) entry which is preliminary data.</text>
</comment>
<feature type="domain" description="Tyr recombinase" evidence="2">
    <location>
        <begin position="169"/>
        <end position="388"/>
    </location>
</feature>
<evidence type="ECO:0000259" key="2">
    <source>
        <dbReference type="PROSITE" id="PS51898"/>
    </source>
</evidence>
<evidence type="ECO:0000256" key="1">
    <source>
        <dbReference type="ARBA" id="ARBA00023172"/>
    </source>
</evidence>
<dbReference type="Proteomes" id="UP000321814">
    <property type="component" value="Unassembled WGS sequence"/>
</dbReference>
<dbReference type="GO" id="GO:0015074">
    <property type="term" value="P:DNA integration"/>
    <property type="evidence" value="ECO:0007669"/>
    <property type="project" value="InterPro"/>
</dbReference>
<keyword evidence="1" id="KW-0233">DNA recombination</keyword>
<evidence type="ECO:0000313" key="3">
    <source>
        <dbReference type="EMBL" id="TXK82004.1"/>
    </source>
</evidence>
<keyword evidence="4" id="KW-1185">Reference proteome</keyword>
<gene>
    <name evidence="3" type="ORF">FU839_03710</name>
</gene>
<proteinExistence type="predicted"/>
<dbReference type="InterPro" id="IPR002104">
    <property type="entry name" value="Integrase_catalytic"/>
</dbReference>
<protein>
    <submittedName>
        <fullName evidence="3">Site-specific integrase</fullName>
    </submittedName>
</protein>
<reference evidence="3 4" key="1">
    <citation type="submission" date="2019-08" db="EMBL/GenBank/DDBJ databases">
        <title>Draft genome analysis of Rheinheimera tangshanensis isolated from the roots of fresh rice plants (Oryza sativa).</title>
        <authorList>
            <person name="Yu Q."/>
            <person name="Qi Y."/>
            <person name="Zhang H."/>
            <person name="Pu J."/>
        </authorList>
    </citation>
    <scope>NUCLEOTIDE SEQUENCE [LARGE SCALE GENOMIC DNA]</scope>
    <source>
        <strain evidence="3 4">JA3-B52</strain>
    </source>
</reference>
<dbReference type="OrthoDB" id="6819422at2"/>
<dbReference type="InterPro" id="IPR013762">
    <property type="entry name" value="Integrase-like_cat_sf"/>
</dbReference>
<dbReference type="SUPFAM" id="SSF56349">
    <property type="entry name" value="DNA breaking-rejoining enzymes"/>
    <property type="match status" value="1"/>
</dbReference>
<evidence type="ECO:0000313" key="4">
    <source>
        <dbReference type="Proteomes" id="UP000321814"/>
    </source>
</evidence>
<dbReference type="EMBL" id="VRLR01000002">
    <property type="protein sequence ID" value="TXK82004.1"/>
    <property type="molecule type" value="Genomic_DNA"/>
</dbReference>
<dbReference type="PROSITE" id="PS51898">
    <property type="entry name" value="TYR_RECOMBINASE"/>
    <property type="match status" value="1"/>
</dbReference>
<dbReference type="InterPro" id="IPR011010">
    <property type="entry name" value="DNA_brk_join_enz"/>
</dbReference>